<gene>
    <name evidence="2" type="ORF">NCTC5050_02508</name>
</gene>
<evidence type="ECO:0000259" key="1">
    <source>
        <dbReference type="Pfam" id="PF13116"/>
    </source>
</evidence>
<feature type="domain" description="YhdP central" evidence="1">
    <location>
        <begin position="2"/>
        <end position="178"/>
    </location>
</feature>
<dbReference type="PANTHER" id="PTHR38690:SF1">
    <property type="entry name" value="PROTEASE"/>
    <property type="match status" value="1"/>
</dbReference>
<name>A0A378AIT9_KLEPO</name>
<proteinExistence type="predicted"/>
<dbReference type="Proteomes" id="UP000255382">
    <property type="component" value="Unassembled WGS sequence"/>
</dbReference>
<sequence length="192" mass="20363">MNANWQPSRTGLLPKAVSEALSGSVPWDGKVAIELPYHGNASYKVDINGDLKNVSSRLPSPVSKPAGEPLPVKINVAGGLSSFDLTGSIGAKNHINSRWLLNHKLTLDRAILTTDSKGHSPLPDQPGIELNLPPMDGAQWLALFENGAANEVSSSVLFPPRIVLRTPSLALAGATVEQRQSDVPAGRRRLAG</sequence>
<dbReference type="AlphaFoldDB" id="A0A378AIT9"/>
<keyword evidence="3" id="KW-1185">Reference proteome</keyword>
<dbReference type="InterPro" id="IPR011836">
    <property type="entry name" value="YhdP"/>
</dbReference>
<organism evidence="2 3">
    <name type="scientific">Klebsiella pneumoniae subsp. ozaenae</name>
    <dbReference type="NCBI Taxonomy" id="574"/>
    <lineage>
        <taxon>Bacteria</taxon>
        <taxon>Pseudomonadati</taxon>
        <taxon>Pseudomonadota</taxon>
        <taxon>Gammaproteobacteria</taxon>
        <taxon>Enterobacterales</taxon>
        <taxon>Enterobacteriaceae</taxon>
        <taxon>Klebsiella/Raoultella group</taxon>
        <taxon>Klebsiella</taxon>
        <taxon>Klebsiella pneumoniae complex</taxon>
    </lineage>
</organism>
<dbReference type="Pfam" id="PF13116">
    <property type="entry name" value="YhdP"/>
    <property type="match status" value="1"/>
</dbReference>
<evidence type="ECO:0000313" key="2">
    <source>
        <dbReference type="EMBL" id="STV10327.1"/>
    </source>
</evidence>
<dbReference type="EMBL" id="UGLZ01000005">
    <property type="protein sequence ID" value="STV10327.1"/>
    <property type="molecule type" value="Genomic_DNA"/>
</dbReference>
<protein>
    <submittedName>
        <fullName evidence="2">Membrane protein</fullName>
    </submittedName>
</protein>
<accession>A0A378AIT9</accession>
<dbReference type="PANTHER" id="PTHR38690">
    <property type="entry name" value="PROTEASE-RELATED"/>
    <property type="match status" value="1"/>
</dbReference>
<reference evidence="2 3" key="1">
    <citation type="submission" date="2018-06" db="EMBL/GenBank/DDBJ databases">
        <authorList>
            <consortium name="Pathogen Informatics"/>
            <person name="Doyle S."/>
        </authorList>
    </citation>
    <scope>NUCLEOTIDE SEQUENCE [LARGE SCALE GENOMIC DNA]</scope>
    <source>
        <strain evidence="2 3">NCTC5050</strain>
    </source>
</reference>
<evidence type="ECO:0000313" key="3">
    <source>
        <dbReference type="Proteomes" id="UP000255382"/>
    </source>
</evidence>
<dbReference type="InterPro" id="IPR025263">
    <property type="entry name" value="YhdP_central"/>
</dbReference>